<sequence length="152" mass="17586">MFAFQILSDLHLERPEDFEHLTITPKAPNLALLGNIGRLVQMARYYFNFLTTQLLQFKTVFLVLGNYEVHGSKWSTVKDAIDTYRLLVERKRECGQELGQFVLLDRKAVHMNAGEDRLTVLGCTLFSKTPHDGDCFLDFDMTTDWDVTKHNE</sequence>
<dbReference type="HOGENOM" id="CLU_060372_2_0_1"/>
<reference evidence="2" key="1">
    <citation type="journal article" date="2015" name="BMC Genomics">
        <title>Genomic and transcriptomic analysis of the endophytic fungus Pestalotiopsis fici reveals its lifestyle and high potential for synthesis of natural products.</title>
        <authorList>
            <person name="Wang X."/>
            <person name="Zhang X."/>
            <person name="Liu L."/>
            <person name="Xiang M."/>
            <person name="Wang W."/>
            <person name="Sun X."/>
            <person name="Che Y."/>
            <person name="Guo L."/>
            <person name="Liu G."/>
            <person name="Guo L."/>
            <person name="Wang C."/>
            <person name="Yin W.B."/>
            <person name="Stadler M."/>
            <person name="Zhang X."/>
            <person name="Liu X."/>
        </authorList>
    </citation>
    <scope>NUCLEOTIDE SEQUENCE [LARGE SCALE GENOMIC DNA]</scope>
    <source>
        <strain evidence="2">W106-1 / CGMCC3.15140</strain>
    </source>
</reference>
<organism evidence="1 2">
    <name type="scientific">Pestalotiopsis fici (strain W106-1 / CGMCC3.15140)</name>
    <dbReference type="NCBI Taxonomy" id="1229662"/>
    <lineage>
        <taxon>Eukaryota</taxon>
        <taxon>Fungi</taxon>
        <taxon>Dikarya</taxon>
        <taxon>Ascomycota</taxon>
        <taxon>Pezizomycotina</taxon>
        <taxon>Sordariomycetes</taxon>
        <taxon>Xylariomycetidae</taxon>
        <taxon>Amphisphaeriales</taxon>
        <taxon>Sporocadaceae</taxon>
        <taxon>Pestalotiopsis</taxon>
    </lineage>
</organism>
<protein>
    <recommendedName>
        <fullName evidence="3">Calcineurin-like phosphoesterase domain-containing protein</fullName>
    </recommendedName>
</protein>
<name>W3X780_PESFW</name>
<evidence type="ECO:0000313" key="1">
    <source>
        <dbReference type="EMBL" id="ETS81036.1"/>
    </source>
</evidence>
<dbReference type="GeneID" id="19271051"/>
<gene>
    <name evidence="1" type="ORF">PFICI_06038</name>
</gene>
<dbReference type="AlphaFoldDB" id="W3X780"/>
<dbReference type="KEGG" id="pfy:PFICI_06038"/>
<dbReference type="Proteomes" id="UP000030651">
    <property type="component" value="Unassembled WGS sequence"/>
</dbReference>
<dbReference type="RefSeq" id="XP_007832810.1">
    <property type="nucleotide sequence ID" value="XM_007834619.1"/>
</dbReference>
<evidence type="ECO:0000313" key="2">
    <source>
        <dbReference type="Proteomes" id="UP000030651"/>
    </source>
</evidence>
<dbReference type="PANTHER" id="PTHR37844:SF2">
    <property type="entry name" value="SER_THR PROTEIN PHOSPHATASE SUPERFAMILY (AFU_ORTHOLOGUE AFUA_1G14840)"/>
    <property type="match status" value="1"/>
</dbReference>
<dbReference type="EMBL" id="KI912112">
    <property type="protein sequence ID" value="ETS81036.1"/>
    <property type="molecule type" value="Genomic_DNA"/>
</dbReference>
<accession>W3X780</accession>
<proteinExistence type="predicted"/>
<dbReference type="OMA" id="NESHRAD"/>
<dbReference type="PANTHER" id="PTHR37844">
    <property type="entry name" value="SER/THR PROTEIN PHOSPHATASE SUPERFAMILY (AFU_ORTHOLOGUE AFUA_1G14840)"/>
    <property type="match status" value="1"/>
</dbReference>
<dbReference type="OrthoDB" id="550558at2759"/>
<keyword evidence="2" id="KW-1185">Reference proteome</keyword>
<evidence type="ECO:0008006" key="3">
    <source>
        <dbReference type="Google" id="ProtNLM"/>
    </source>
</evidence>
<dbReference type="InParanoid" id="W3X780"/>